<dbReference type="OrthoDB" id="3204900at2759"/>
<evidence type="ECO:0000313" key="4">
    <source>
        <dbReference type="Proteomes" id="UP000292702"/>
    </source>
</evidence>
<feature type="compositionally biased region" description="Polar residues" evidence="2">
    <location>
        <begin position="540"/>
        <end position="552"/>
    </location>
</feature>
<protein>
    <recommendedName>
        <fullName evidence="5">DUF4048 domain-containing protein</fullName>
    </recommendedName>
</protein>
<proteinExistence type="predicted"/>
<feature type="compositionally biased region" description="Low complexity" evidence="2">
    <location>
        <begin position="291"/>
        <end position="319"/>
    </location>
</feature>
<evidence type="ECO:0000256" key="1">
    <source>
        <dbReference type="SAM" id="Coils"/>
    </source>
</evidence>
<feature type="compositionally biased region" description="Low complexity" evidence="2">
    <location>
        <begin position="195"/>
        <end position="225"/>
    </location>
</feature>
<comment type="caution">
    <text evidence="3">The sequence shown here is derived from an EMBL/GenBank/DDBJ whole genome shotgun (WGS) entry which is preliminary data.</text>
</comment>
<feature type="compositionally biased region" description="Polar residues" evidence="2">
    <location>
        <begin position="487"/>
        <end position="513"/>
    </location>
</feature>
<reference evidence="3 4" key="1">
    <citation type="submission" date="2018-11" db="EMBL/GenBank/DDBJ databases">
        <title>Genome assembly of Steccherinum ochraceum LE-BIN_3174, the white-rot fungus of the Steccherinaceae family (The Residual Polyporoid clade, Polyporales, Basidiomycota).</title>
        <authorList>
            <person name="Fedorova T.V."/>
            <person name="Glazunova O.A."/>
            <person name="Landesman E.O."/>
            <person name="Moiseenko K.V."/>
            <person name="Psurtseva N.V."/>
            <person name="Savinova O.S."/>
            <person name="Shakhova N.V."/>
            <person name="Tyazhelova T.V."/>
            <person name="Vasina D.V."/>
        </authorList>
    </citation>
    <scope>NUCLEOTIDE SEQUENCE [LARGE SCALE GENOMIC DNA]</scope>
    <source>
        <strain evidence="3 4">LE-BIN_3174</strain>
    </source>
</reference>
<dbReference type="STRING" id="92696.A0A4R0R9C9"/>
<dbReference type="Proteomes" id="UP000292702">
    <property type="component" value="Unassembled WGS sequence"/>
</dbReference>
<dbReference type="AlphaFoldDB" id="A0A4R0R9C9"/>
<sequence>MSSTEPTTSPTSLPRPLQLLDGNVPSTPTSSASSVLSPTRTSYPLSPALPTPPATGRRPASANPRRQSSISYFPSDHVSIRSPTSPSFSTFRPSVKRSNSLGFKGGDIGPLLLREKGDRRSLGLENSRTAPSSPLVDRGPMTLTEKHADLLQFIAQKESKCLELRSQLAAHEEELAHLKRKWERIVSRGMDRAYTPSFPSTNVPSSSPPTSSHHPSPSLASSLLSPTNGAVLDGIKEGVQGVGRLLAAGLELSGQVPSPGGPTSSVGPGLSGVSRAAMTPALRRAKHEATHSVSSVSTAGTTSTSALSAGTRLSQSSASSFAEAEEDLALLEQDEDRTLQPATHESFEQTLLSEVELSPSTAMKTAKLLRRRSREAPKNLLTSEPASDRQSTASTSAASRKASKRISVDVSASSTFGSAPVSAWMGSVGNTVGKKWEELQKGDTFTKSQKRASLLLSDVSSSFFAALASPSPSSQTSRPSASSPLSNAMSTSPNLATVPFSSTKPSPVPSNGSLLDDDELGGQDARVGQGLGEVLIPVSLSPNPSTSANGTKTAPIPVPTSSVDDDDDWNW</sequence>
<feature type="region of interest" description="Disordered" evidence="2">
    <location>
        <begin position="1"/>
        <end position="95"/>
    </location>
</feature>
<feature type="region of interest" description="Disordered" evidence="2">
    <location>
        <begin position="369"/>
        <end position="404"/>
    </location>
</feature>
<evidence type="ECO:0000256" key="2">
    <source>
        <dbReference type="SAM" id="MobiDB-lite"/>
    </source>
</evidence>
<feature type="compositionally biased region" description="Polar residues" evidence="2">
    <location>
        <begin position="380"/>
        <end position="390"/>
    </location>
</feature>
<evidence type="ECO:0008006" key="5">
    <source>
        <dbReference type="Google" id="ProtNLM"/>
    </source>
</evidence>
<evidence type="ECO:0000313" key="3">
    <source>
        <dbReference type="EMBL" id="TCD61815.1"/>
    </source>
</evidence>
<feature type="compositionally biased region" description="Low complexity" evidence="2">
    <location>
        <begin position="1"/>
        <end position="46"/>
    </location>
</feature>
<feature type="region of interest" description="Disordered" evidence="2">
    <location>
        <begin position="467"/>
        <end position="571"/>
    </location>
</feature>
<feature type="compositionally biased region" description="Low complexity" evidence="2">
    <location>
        <begin position="467"/>
        <end position="486"/>
    </location>
</feature>
<feature type="compositionally biased region" description="Low complexity" evidence="2">
    <location>
        <begin position="81"/>
        <end position="93"/>
    </location>
</feature>
<name>A0A4R0R9C9_9APHY</name>
<gene>
    <name evidence="3" type="ORF">EIP91_007860</name>
</gene>
<feature type="compositionally biased region" description="Low complexity" evidence="2">
    <location>
        <begin position="391"/>
        <end position="400"/>
    </location>
</feature>
<dbReference type="EMBL" id="RWJN01000427">
    <property type="protein sequence ID" value="TCD61815.1"/>
    <property type="molecule type" value="Genomic_DNA"/>
</dbReference>
<feature type="region of interest" description="Disordered" evidence="2">
    <location>
        <begin position="286"/>
        <end position="319"/>
    </location>
</feature>
<keyword evidence="1" id="KW-0175">Coiled coil</keyword>
<accession>A0A4R0R9C9</accession>
<feature type="region of interest" description="Disordered" evidence="2">
    <location>
        <begin position="193"/>
        <end position="225"/>
    </location>
</feature>
<keyword evidence="4" id="KW-1185">Reference proteome</keyword>
<feature type="coiled-coil region" evidence="1">
    <location>
        <begin position="154"/>
        <end position="181"/>
    </location>
</feature>
<organism evidence="3 4">
    <name type="scientific">Steccherinum ochraceum</name>
    <dbReference type="NCBI Taxonomy" id="92696"/>
    <lineage>
        <taxon>Eukaryota</taxon>
        <taxon>Fungi</taxon>
        <taxon>Dikarya</taxon>
        <taxon>Basidiomycota</taxon>
        <taxon>Agaricomycotina</taxon>
        <taxon>Agaricomycetes</taxon>
        <taxon>Polyporales</taxon>
        <taxon>Steccherinaceae</taxon>
        <taxon>Steccherinum</taxon>
    </lineage>
</organism>
<feature type="region of interest" description="Disordered" evidence="2">
    <location>
        <begin position="119"/>
        <end position="140"/>
    </location>
</feature>
<feature type="region of interest" description="Disordered" evidence="2">
    <location>
        <begin position="254"/>
        <end position="273"/>
    </location>
</feature>